<sequence>MSPFTSINIETLILVAVWEKPFVFQGCFKLTDKNKHKQRLLFFRCECDGVDQVELLEQNFPIRHYHLTHLYDEFSHIQLQSTDDSAADALYILQYAIHTTLQEMLTNSKQHRTAIDEIALKLMSRRIEPLFHFASWSNEENELGFAVAMDFFPHNETTQKAVLLLLEEREPFFPDYRALH</sequence>
<keyword evidence="2" id="KW-1185">Reference proteome</keyword>
<proteinExistence type="predicted"/>
<reference evidence="1 2" key="1">
    <citation type="submission" date="2018-06" db="EMBL/GenBank/DDBJ databases">
        <authorList>
            <consortium name="Pathogen Informatics"/>
            <person name="Doyle S."/>
        </authorList>
    </citation>
    <scope>NUCLEOTIDE SEQUENCE [LARGE SCALE GENOMIC DNA]</scope>
    <source>
        <strain evidence="1 2">NCTC13292</strain>
    </source>
</reference>
<name>A0A378J0F3_9GAMM</name>
<dbReference type="RefSeq" id="WP_115220586.1">
    <property type="nucleotide sequence ID" value="NZ_UGOA01000001.1"/>
</dbReference>
<dbReference type="EMBL" id="UGOA01000001">
    <property type="protein sequence ID" value="STX41203.1"/>
    <property type="molecule type" value="Genomic_DNA"/>
</dbReference>
<evidence type="ECO:0000313" key="1">
    <source>
        <dbReference type="EMBL" id="STX41203.1"/>
    </source>
</evidence>
<evidence type="ECO:0000313" key="2">
    <source>
        <dbReference type="Proteomes" id="UP000254677"/>
    </source>
</evidence>
<dbReference type="AlphaFoldDB" id="A0A378J0F3"/>
<accession>A0A378J0F3</accession>
<dbReference type="Proteomes" id="UP000254677">
    <property type="component" value="Unassembled WGS sequence"/>
</dbReference>
<organism evidence="1 2">
    <name type="scientific">Legionella donaldsonii</name>
    <dbReference type="NCBI Taxonomy" id="45060"/>
    <lineage>
        <taxon>Bacteria</taxon>
        <taxon>Pseudomonadati</taxon>
        <taxon>Pseudomonadota</taxon>
        <taxon>Gammaproteobacteria</taxon>
        <taxon>Legionellales</taxon>
        <taxon>Legionellaceae</taxon>
        <taxon>Legionella</taxon>
    </lineage>
</organism>
<gene>
    <name evidence="1" type="ORF">NCTC13292_00790</name>
</gene>
<dbReference type="OrthoDB" id="5651846at2"/>
<protein>
    <submittedName>
        <fullName evidence="1">Uncharacterized protein</fullName>
    </submittedName>
</protein>